<gene>
    <name evidence="1" type="ORF">WDJ50_01625</name>
</gene>
<dbReference type="EMBL" id="CP149782">
    <property type="protein sequence ID" value="WYF44842.1"/>
    <property type="molecule type" value="Genomic_DNA"/>
</dbReference>
<evidence type="ECO:0000313" key="1">
    <source>
        <dbReference type="EMBL" id="WYF44842.1"/>
    </source>
</evidence>
<keyword evidence="1" id="KW-0378">Hydrolase</keyword>
<dbReference type="PANTHER" id="PTHR37827">
    <property type="entry name" value="TUDOR DOMAIN-CONTAINING PROTEIN"/>
    <property type="match status" value="1"/>
</dbReference>
<keyword evidence="1" id="KW-0540">Nuclease</keyword>
<reference evidence="1" key="1">
    <citation type="submission" date="2024-03" db="EMBL/GenBank/DDBJ databases">
        <title>Deinococcus weizhi sp. nov., isolated from human skin.</title>
        <authorList>
            <person name="Wei Z."/>
            <person name="Tian F."/>
            <person name="Yang C."/>
            <person name="Xin L.T."/>
            <person name="Wen Z.J."/>
            <person name="Lan K.C."/>
            <person name="Yu L."/>
            <person name="Zhe W."/>
            <person name="Dan F.D."/>
            <person name="Jun W."/>
            <person name="Rui Z."/>
            <person name="Yong X.J."/>
            <person name="Ting Y."/>
            <person name="Wei X."/>
            <person name="Xu Z.G."/>
            <person name="Xin Z."/>
            <person name="Dong F.G."/>
            <person name="Ni X.M."/>
            <person name="Zheng M.G."/>
            <person name="Chun Y."/>
            <person name="Qian W.X."/>
        </authorList>
    </citation>
    <scope>NUCLEOTIDE SEQUENCE</scope>
    <source>
        <strain evidence="1">VB142</strain>
    </source>
</reference>
<protein>
    <submittedName>
        <fullName evidence="1">HNH endonuclease</fullName>
    </submittedName>
</protein>
<dbReference type="AlphaFoldDB" id="A0AAU6Q3N2"/>
<proteinExistence type="predicted"/>
<dbReference type="RefSeq" id="WP_339096022.1">
    <property type="nucleotide sequence ID" value="NZ_CP149782.1"/>
</dbReference>
<name>A0AAU6Q3N2_9DEIO</name>
<dbReference type="PANTHER" id="PTHR37827:SF1">
    <property type="entry name" value="HNH DOMAIN-CONTAINING PROTEIN"/>
    <property type="match status" value="1"/>
</dbReference>
<dbReference type="GO" id="GO:0004519">
    <property type="term" value="F:endonuclease activity"/>
    <property type="evidence" value="ECO:0007669"/>
    <property type="project" value="UniProtKB-KW"/>
</dbReference>
<keyword evidence="1" id="KW-0255">Endonuclease</keyword>
<organism evidence="1">
    <name type="scientific">Deinococcus sp. VB142</name>
    <dbReference type="NCBI Taxonomy" id="3112952"/>
    <lineage>
        <taxon>Bacteria</taxon>
        <taxon>Thermotogati</taxon>
        <taxon>Deinococcota</taxon>
        <taxon>Deinococci</taxon>
        <taxon>Deinococcales</taxon>
        <taxon>Deinococcaceae</taxon>
        <taxon>Deinococcus</taxon>
    </lineage>
</organism>
<sequence>MARRLPPSDWPPAPQPAPRCALCERETPVLTEHHLIPRSQGRRRGTPIHELPTVLLCPACHKFLHKAFSNAELATTYASVDALRQHEGVQNFLNWLRKQPPSKGVRVRG</sequence>
<accession>A0AAU6Q3N2</accession>